<dbReference type="InterPro" id="IPR025559">
    <property type="entry name" value="Eis_dom"/>
</dbReference>
<dbReference type="Gene3D" id="3.40.630.30">
    <property type="match status" value="2"/>
</dbReference>
<comment type="caution">
    <text evidence="2">The sequence shown here is derived from an EMBL/GenBank/DDBJ whole genome shotgun (WGS) entry which is preliminary data.</text>
</comment>
<dbReference type="EMBL" id="BSOP01000039">
    <property type="protein sequence ID" value="GLR53417.1"/>
    <property type="molecule type" value="Genomic_DNA"/>
</dbReference>
<evidence type="ECO:0000313" key="3">
    <source>
        <dbReference type="Proteomes" id="UP001156702"/>
    </source>
</evidence>
<feature type="domain" description="N-acetyltransferase" evidence="1">
    <location>
        <begin position="1"/>
        <end position="145"/>
    </location>
</feature>
<proteinExistence type="predicted"/>
<dbReference type="Pfam" id="PF13530">
    <property type="entry name" value="SCP2_2"/>
    <property type="match status" value="1"/>
</dbReference>
<accession>A0ABQ5ZNT8</accession>
<dbReference type="PROSITE" id="PS51186">
    <property type="entry name" value="GNAT"/>
    <property type="match status" value="1"/>
</dbReference>
<evidence type="ECO:0000313" key="2">
    <source>
        <dbReference type="EMBL" id="GLR53417.1"/>
    </source>
</evidence>
<name>A0ABQ5ZNT8_9HYPH</name>
<dbReference type="Pfam" id="PF17668">
    <property type="entry name" value="Acetyltransf_17"/>
    <property type="match status" value="1"/>
</dbReference>
<dbReference type="PANTHER" id="PTHR37817">
    <property type="entry name" value="N-ACETYLTRANSFERASE EIS"/>
    <property type="match status" value="1"/>
</dbReference>
<keyword evidence="3" id="KW-1185">Reference proteome</keyword>
<organism evidence="2 3">
    <name type="scientific">Shinella yambaruensis</name>
    <dbReference type="NCBI Taxonomy" id="415996"/>
    <lineage>
        <taxon>Bacteria</taxon>
        <taxon>Pseudomonadati</taxon>
        <taxon>Pseudomonadota</taxon>
        <taxon>Alphaproteobacteria</taxon>
        <taxon>Hyphomicrobiales</taxon>
        <taxon>Rhizobiaceae</taxon>
        <taxon>Shinella</taxon>
    </lineage>
</organism>
<dbReference type="RefSeq" id="WP_244769817.1">
    <property type="nucleotide sequence ID" value="NZ_BSOP01000039.1"/>
</dbReference>
<dbReference type="CDD" id="cd04301">
    <property type="entry name" value="NAT_SF"/>
    <property type="match status" value="1"/>
</dbReference>
<dbReference type="Pfam" id="PF13527">
    <property type="entry name" value="Acetyltransf_9"/>
    <property type="match status" value="1"/>
</dbReference>
<dbReference type="InterPro" id="IPR016181">
    <property type="entry name" value="Acyl_CoA_acyltransferase"/>
</dbReference>
<dbReference type="PANTHER" id="PTHR37817:SF1">
    <property type="entry name" value="N-ACETYLTRANSFERASE EIS"/>
    <property type="match status" value="1"/>
</dbReference>
<dbReference type="Gene3D" id="3.30.1050.10">
    <property type="entry name" value="SCP2 sterol-binding domain"/>
    <property type="match status" value="1"/>
</dbReference>
<dbReference type="InterPro" id="IPR051554">
    <property type="entry name" value="Acetyltransferase_Eis"/>
</dbReference>
<sequence>MVVRKAAAADLPFIIDAYRLAFAFDEACTRRYVEMTGLDCFRVLESDGQPAAVWAVISCGHWFGGRVVPAANIAHVAIQPEFRGSGLAAGILDLSCEDARKGGALLASLFASTRPVYRRSGFNLAGHEMIYEAETSEFYKIRQDIRCRRVSLGEARAVLEPIYRRACRPQSGLLDRHDAHWNARLDETASIPSVFVFDEDTAYVVIDTSDENVLDVRDWAALNGAAARQILKFIGTFSTVYRKVRWHGAPQDALIFAMPDKGWSLVHQEEFLLRVLEPAAALTARGYACDEGELTLAIEGAERQVLHLALRDGTAHCTADGDGGPVLTIEEAQFPSLFSGFRPASFLQRAGHADGTAEAVALADRIFAGPPPWVAEHF</sequence>
<dbReference type="InterPro" id="IPR036527">
    <property type="entry name" value="SCP2_sterol-bd_dom_sf"/>
</dbReference>
<evidence type="ECO:0000259" key="1">
    <source>
        <dbReference type="PROSITE" id="PS51186"/>
    </source>
</evidence>
<gene>
    <name evidence="2" type="ORF">GCM10007923_46320</name>
</gene>
<dbReference type="InterPro" id="IPR041380">
    <property type="entry name" value="Acetyltransf_17"/>
</dbReference>
<reference evidence="3" key="1">
    <citation type="journal article" date="2019" name="Int. J. Syst. Evol. Microbiol.">
        <title>The Global Catalogue of Microorganisms (GCM) 10K type strain sequencing project: providing services to taxonomists for standard genome sequencing and annotation.</title>
        <authorList>
            <consortium name="The Broad Institute Genomics Platform"/>
            <consortium name="The Broad Institute Genome Sequencing Center for Infectious Disease"/>
            <person name="Wu L."/>
            <person name="Ma J."/>
        </authorList>
    </citation>
    <scope>NUCLEOTIDE SEQUENCE [LARGE SCALE GENOMIC DNA]</scope>
    <source>
        <strain evidence="3">NBRC 102122</strain>
    </source>
</reference>
<dbReference type="SUPFAM" id="SSF55718">
    <property type="entry name" value="SCP-like"/>
    <property type="match status" value="1"/>
</dbReference>
<dbReference type="InterPro" id="IPR000182">
    <property type="entry name" value="GNAT_dom"/>
</dbReference>
<protein>
    <recommendedName>
        <fullName evidence="1">N-acetyltransferase domain-containing protein</fullName>
    </recommendedName>
</protein>
<dbReference type="Proteomes" id="UP001156702">
    <property type="component" value="Unassembled WGS sequence"/>
</dbReference>
<dbReference type="SUPFAM" id="SSF55729">
    <property type="entry name" value="Acyl-CoA N-acyltransferases (Nat)"/>
    <property type="match status" value="1"/>
</dbReference>